<dbReference type="GO" id="GO:0009254">
    <property type="term" value="P:peptidoglycan turnover"/>
    <property type="evidence" value="ECO:0007669"/>
    <property type="project" value="TreeGrafter"/>
</dbReference>
<evidence type="ECO:0000256" key="6">
    <source>
        <dbReference type="SAM" id="SignalP"/>
    </source>
</evidence>
<evidence type="ECO:0000256" key="2">
    <source>
        <dbReference type="ARBA" id="ARBA00005336"/>
    </source>
</evidence>
<dbReference type="NCBIfam" id="NF003740">
    <property type="entry name" value="PRK05337.1"/>
    <property type="match status" value="1"/>
</dbReference>
<dbReference type="Pfam" id="PF00933">
    <property type="entry name" value="Glyco_hydro_3"/>
    <property type="match status" value="1"/>
</dbReference>
<evidence type="ECO:0000256" key="5">
    <source>
        <dbReference type="ARBA" id="ARBA00023295"/>
    </source>
</evidence>
<dbReference type="RefSeq" id="WP_081028367.1">
    <property type="nucleotide sequence ID" value="NZ_CYXN01000001.1"/>
</dbReference>
<dbReference type="SUPFAM" id="SSF51445">
    <property type="entry name" value="(Trans)glycosidases"/>
    <property type="match status" value="1"/>
</dbReference>
<dbReference type="Proteomes" id="UP000095649">
    <property type="component" value="Unassembled WGS sequence"/>
</dbReference>
<reference evidence="8 9" key="1">
    <citation type="submission" date="2015-09" db="EMBL/GenBank/DDBJ databases">
        <authorList>
            <consortium name="Pathogen Informatics"/>
        </authorList>
    </citation>
    <scope>NUCLEOTIDE SEQUENCE [LARGE SCALE GENOMIC DNA]</scope>
    <source>
        <strain evidence="8 9">2789STDY5834970</strain>
    </source>
</reference>
<dbReference type="EMBL" id="CYXN01000001">
    <property type="protein sequence ID" value="CUM68709.1"/>
    <property type="molecule type" value="Genomic_DNA"/>
</dbReference>
<proteinExistence type="inferred from homology"/>
<feature type="chain" id="PRO_5008010317" description="beta-N-acetylhexosaminidase" evidence="6">
    <location>
        <begin position="26"/>
        <end position="416"/>
    </location>
</feature>
<dbReference type="Gene3D" id="3.20.20.300">
    <property type="entry name" value="Glycoside hydrolase, family 3, N-terminal domain"/>
    <property type="match status" value="1"/>
</dbReference>
<accession>A0A173QTQ9</accession>
<evidence type="ECO:0000313" key="9">
    <source>
        <dbReference type="Proteomes" id="UP000095649"/>
    </source>
</evidence>
<evidence type="ECO:0000259" key="7">
    <source>
        <dbReference type="Pfam" id="PF00933"/>
    </source>
</evidence>
<evidence type="ECO:0000256" key="4">
    <source>
        <dbReference type="ARBA" id="ARBA00022801"/>
    </source>
</evidence>
<gene>
    <name evidence="8" type="primary">ybbD</name>
    <name evidence="8" type="ORF">ERS852582_00006</name>
</gene>
<keyword evidence="5" id="KW-0326">Glycosidase</keyword>
<dbReference type="InterPro" id="IPR036962">
    <property type="entry name" value="Glyco_hydro_3_N_sf"/>
</dbReference>
<dbReference type="InterPro" id="IPR017853">
    <property type="entry name" value="GH"/>
</dbReference>
<evidence type="ECO:0000256" key="3">
    <source>
        <dbReference type="ARBA" id="ARBA00012663"/>
    </source>
</evidence>
<protein>
    <recommendedName>
        <fullName evidence="3">beta-N-acetylhexosaminidase</fullName>
        <ecNumber evidence="3">3.2.1.52</ecNumber>
    </recommendedName>
</protein>
<evidence type="ECO:0000313" key="8">
    <source>
        <dbReference type="EMBL" id="CUM68709.1"/>
    </source>
</evidence>
<dbReference type="EC" id="3.2.1.52" evidence="3"/>
<comment type="similarity">
    <text evidence="2">Belongs to the glycosyl hydrolase 3 family.</text>
</comment>
<comment type="catalytic activity">
    <reaction evidence="1">
        <text>Hydrolysis of terminal non-reducing N-acetyl-D-hexosamine residues in N-acetyl-beta-D-hexosaminides.</text>
        <dbReference type="EC" id="3.2.1.52"/>
    </reaction>
</comment>
<dbReference type="GO" id="GO:0004563">
    <property type="term" value="F:beta-N-acetylhexosaminidase activity"/>
    <property type="evidence" value="ECO:0007669"/>
    <property type="project" value="UniProtKB-EC"/>
</dbReference>
<keyword evidence="4" id="KW-0378">Hydrolase</keyword>
<organism evidence="8 9">
    <name type="scientific">Faecalibacterium prausnitzii</name>
    <dbReference type="NCBI Taxonomy" id="853"/>
    <lineage>
        <taxon>Bacteria</taxon>
        <taxon>Bacillati</taxon>
        <taxon>Bacillota</taxon>
        <taxon>Clostridia</taxon>
        <taxon>Eubacteriales</taxon>
        <taxon>Oscillospiraceae</taxon>
        <taxon>Faecalibacterium</taxon>
    </lineage>
</organism>
<dbReference type="PANTHER" id="PTHR30480">
    <property type="entry name" value="BETA-HEXOSAMINIDASE-RELATED"/>
    <property type="match status" value="1"/>
</dbReference>
<evidence type="ECO:0000256" key="1">
    <source>
        <dbReference type="ARBA" id="ARBA00001231"/>
    </source>
</evidence>
<feature type="domain" description="Glycoside hydrolase family 3 N-terminal" evidence="7">
    <location>
        <begin position="42"/>
        <end position="372"/>
    </location>
</feature>
<feature type="signal peptide" evidence="6">
    <location>
        <begin position="1"/>
        <end position="25"/>
    </location>
</feature>
<keyword evidence="6" id="KW-0732">Signal</keyword>
<dbReference type="GO" id="GO:0005975">
    <property type="term" value="P:carbohydrate metabolic process"/>
    <property type="evidence" value="ECO:0007669"/>
    <property type="project" value="InterPro"/>
</dbReference>
<sequence>MRKLWKRAAALVVSAALAGAMLPSAFSEEATDAVEAKLATMTLREKVGQLFWVRPETLDFSLNPEKKTLTQTMRQNLEQYPVGGIAVFKKNIQDENQLSSLIADFQSASKIPMIVAVDEEGGAVARLANHEAFSLPKYTSARDIGKTGDPEQARQMGRTIGGYLRFYGFNLDFAPVADVDSNPANPVIGRRAYSTDAQQTAQMVAAAVEGFHEAGMLCTVKHFPGHGDTGQDSHYGTATSYKTWEEIKAMEMLPFEAGIAAGADVVMTAHITTPNATTDGLPASLSYTMITERLRGELGFQGVIVTDALEMNAIKNHFTPAESAVAALRAGVDVLLMPSDLRAAFDGVVQAVEDGTLSEERLNESVRRILTLKQKAGLDLSGSSAAKQPIAEKTSDTKCSFSGWLKKLWYGADTAA</sequence>
<dbReference type="InterPro" id="IPR050226">
    <property type="entry name" value="NagZ_Beta-hexosaminidase"/>
</dbReference>
<dbReference type="PANTHER" id="PTHR30480:SF13">
    <property type="entry name" value="BETA-HEXOSAMINIDASE"/>
    <property type="match status" value="1"/>
</dbReference>
<dbReference type="OrthoDB" id="9805821at2"/>
<name>A0A173QTQ9_9FIRM</name>
<dbReference type="InterPro" id="IPR001764">
    <property type="entry name" value="Glyco_hydro_3_N"/>
</dbReference>
<dbReference type="AlphaFoldDB" id="A0A173QTQ9"/>